<accession>A0A0L7LHP8</accession>
<reference evidence="1 2" key="1">
    <citation type="journal article" date="2015" name="Genome Biol. Evol.">
        <title>The genome of winter moth (Operophtera brumata) provides a genomic perspective on sexual dimorphism and phenology.</title>
        <authorList>
            <person name="Derks M.F."/>
            <person name="Smit S."/>
            <person name="Salis L."/>
            <person name="Schijlen E."/>
            <person name="Bossers A."/>
            <person name="Mateman C."/>
            <person name="Pijl A.S."/>
            <person name="de Ridder D."/>
            <person name="Groenen M.A."/>
            <person name="Visser M.E."/>
            <person name="Megens H.J."/>
        </authorList>
    </citation>
    <scope>NUCLEOTIDE SEQUENCE [LARGE SCALE GENOMIC DNA]</scope>
    <source>
        <strain evidence="1">WM2013NL</strain>
        <tissue evidence="1">Head and thorax</tissue>
    </source>
</reference>
<organism evidence="1 2">
    <name type="scientific">Operophtera brumata</name>
    <name type="common">Winter moth</name>
    <name type="synonym">Phalaena brumata</name>
    <dbReference type="NCBI Taxonomy" id="104452"/>
    <lineage>
        <taxon>Eukaryota</taxon>
        <taxon>Metazoa</taxon>
        <taxon>Ecdysozoa</taxon>
        <taxon>Arthropoda</taxon>
        <taxon>Hexapoda</taxon>
        <taxon>Insecta</taxon>
        <taxon>Pterygota</taxon>
        <taxon>Neoptera</taxon>
        <taxon>Endopterygota</taxon>
        <taxon>Lepidoptera</taxon>
        <taxon>Glossata</taxon>
        <taxon>Ditrysia</taxon>
        <taxon>Geometroidea</taxon>
        <taxon>Geometridae</taxon>
        <taxon>Larentiinae</taxon>
        <taxon>Operophtera</taxon>
    </lineage>
</organism>
<proteinExistence type="predicted"/>
<evidence type="ECO:0000313" key="1">
    <source>
        <dbReference type="EMBL" id="KOB74977.1"/>
    </source>
</evidence>
<dbReference type="STRING" id="104452.A0A0L7LHP8"/>
<gene>
    <name evidence="1" type="ORF">OBRU01_08578</name>
</gene>
<keyword evidence="2" id="KW-1185">Reference proteome</keyword>
<sequence>MKAVPKATSQGVAVKRLEMSLLADKVYAAHVCAAGCFSSGHATPLLILSFHLVGRATRRVMGSCCCKDKSPVDGVPGRNVSDADSSASDEPPALVSCPRGTMIDYYILQLVQMVGSVSQSFDEHPAPLIKLHMIADKDEGWQRVVEAMIKSVPLCQPLGPSAITIIFDDCPLPAVNTVLDVS</sequence>
<protein>
    <submittedName>
        <fullName evidence="1">RING finger and SPRY domain-containing protein 1</fullName>
    </submittedName>
</protein>
<dbReference type="AlphaFoldDB" id="A0A0L7LHP8"/>
<comment type="caution">
    <text evidence="1">The sequence shown here is derived from an EMBL/GenBank/DDBJ whole genome shotgun (WGS) entry which is preliminary data.</text>
</comment>
<evidence type="ECO:0000313" key="2">
    <source>
        <dbReference type="Proteomes" id="UP000037510"/>
    </source>
</evidence>
<dbReference type="EMBL" id="JTDY01001067">
    <property type="protein sequence ID" value="KOB74977.1"/>
    <property type="molecule type" value="Genomic_DNA"/>
</dbReference>
<name>A0A0L7LHP8_OPEBR</name>
<dbReference type="Proteomes" id="UP000037510">
    <property type="component" value="Unassembled WGS sequence"/>
</dbReference>